<accession>A0A1Q9C2L6</accession>
<evidence type="ECO:0000313" key="3">
    <source>
        <dbReference type="Proteomes" id="UP000186817"/>
    </source>
</evidence>
<dbReference type="EMBL" id="LSRX01001831">
    <property type="protein sequence ID" value="OLP77164.1"/>
    <property type="molecule type" value="Genomic_DNA"/>
</dbReference>
<sequence length="333" mass="37345">MGNTLGNAMAAASRSRSRRSRPRRGVRRDSGRGAADSRSRSRRPRGGGRESDRSRRDRRDTRPSPRQSIRSGRQQRRQPEPKPEPKEEAQQEAPEERQGKPEPPGKSARDKAKEATAKEREKARLKKLERETAQKEKEQQRQELRNQKRLKQAAYLVDARQAKIEESVEEVEADNKGRIRLLGIDVPMKVCQKDVLMALRKHHPVRQLFGVAGDSDEAARLQERLSSIQEAFEAGSGLGQVSPLFSALKEASDCGNAFAWEPFLDACQRGLLKEWVKVAINSLPREHSQGQAFVASRQWQVVPPGAACPAGLEFRMDMASGHTMARLPQKAPS</sequence>
<protein>
    <submittedName>
        <fullName evidence="2">Uncharacterized protein</fullName>
    </submittedName>
</protein>
<organism evidence="2 3">
    <name type="scientific">Symbiodinium microadriaticum</name>
    <name type="common">Dinoflagellate</name>
    <name type="synonym">Zooxanthella microadriatica</name>
    <dbReference type="NCBI Taxonomy" id="2951"/>
    <lineage>
        <taxon>Eukaryota</taxon>
        <taxon>Sar</taxon>
        <taxon>Alveolata</taxon>
        <taxon>Dinophyceae</taxon>
        <taxon>Suessiales</taxon>
        <taxon>Symbiodiniaceae</taxon>
        <taxon>Symbiodinium</taxon>
    </lineage>
</organism>
<dbReference type="AlphaFoldDB" id="A0A1Q9C2L6"/>
<reference evidence="2 3" key="1">
    <citation type="submission" date="2016-02" db="EMBL/GenBank/DDBJ databases">
        <title>Genome analysis of coral dinoflagellate symbionts highlights evolutionary adaptations to a symbiotic lifestyle.</title>
        <authorList>
            <person name="Aranda M."/>
            <person name="Li Y."/>
            <person name="Liew Y.J."/>
            <person name="Baumgarten S."/>
            <person name="Simakov O."/>
            <person name="Wilson M."/>
            <person name="Piel J."/>
            <person name="Ashoor H."/>
            <person name="Bougouffa S."/>
            <person name="Bajic V.B."/>
            <person name="Ryu T."/>
            <person name="Ravasi T."/>
            <person name="Bayer T."/>
            <person name="Micklem G."/>
            <person name="Kim H."/>
            <person name="Bhak J."/>
            <person name="Lajeunesse T.C."/>
            <person name="Voolstra C.R."/>
        </authorList>
    </citation>
    <scope>NUCLEOTIDE SEQUENCE [LARGE SCALE GENOMIC DNA]</scope>
    <source>
        <strain evidence="2 3">CCMP2467</strain>
    </source>
</reference>
<name>A0A1Q9C2L6_SYMMI</name>
<feature type="compositionally biased region" description="Basic residues" evidence="1">
    <location>
        <begin position="15"/>
        <end position="26"/>
    </location>
</feature>
<feature type="compositionally biased region" description="Basic and acidic residues" evidence="1">
    <location>
        <begin position="27"/>
        <end position="39"/>
    </location>
</feature>
<keyword evidence="3" id="KW-1185">Reference proteome</keyword>
<feature type="compositionally biased region" description="Basic and acidic residues" evidence="1">
    <location>
        <begin position="77"/>
        <end position="100"/>
    </location>
</feature>
<dbReference type="Proteomes" id="UP000186817">
    <property type="component" value="Unassembled WGS sequence"/>
</dbReference>
<feature type="region of interest" description="Disordered" evidence="1">
    <location>
        <begin position="1"/>
        <end position="145"/>
    </location>
</feature>
<proteinExistence type="predicted"/>
<feature type="compositionally biased region" description="Basic and acidic residues" evidence="1">
    <location>
        <begin position="47"/>
        <end position="63"/>
    </location>
</feature>
<gene>
    <name evidence="2" type="ORF">AK812_SmicGene42808</name>
</gene>
<feature type="compositionally biased region" description="Basic and acidic residues" evidence="1">
    <location>
        <begin position="107"/>
        <end position="145"/>
    </location>
</feature>
<dbReference type="OrthoDB" id="448649at2759"/>
<comment type="caution">
    <text evidence="2">The sequence shown here is derived from an EMBL/GenBank/DDBJ whole genome shotgun (WGS) entry which is preliminary data.</text>
</comment>
<evidence type="ECO:0000313" key="2">
    <source>
        <dbReference type="EMBL" id="OLP77164.1"/>
    </source>
</evidence>
<evidence type="ECO:0000256" key="1">
    <source>
        <dbReference type="SAM" id="MobiDB-lite"/>
    </source>
</evidence>